<sequence length="154" mass="18037">MDNETSDISFLETPDTYLGLFTPEQIKEEYPNQFVNTEVSKTPISFEVSPLKQERRDEYTERFFFTKNNVFTLKSDRFMNIWDLDMTDYLNLDTLTSKAIALSVTNSGSDKPKENTFTIPKYNRTITITHLPPTPDSSKYIKDTLDRRKKLLQE</sequence>
<dbReference type="AlphaFoldDB" id="A0A0F9ZIC4"/>
<organism evidence="1 2">
    <name type="scientific">candidate division WS6 bacterium GW2011_GWC1_33_20</name>
    <dbReference type="NCBI Taxonomy" id="1619089"/>
    <lineage>
        <taxon>Bacteria</taxon>
        <taxon>Candidatus Dojkabacteria</taxon>
    </lineage>
</organism>
<accession>A0A0F9ZIC4</accession>
<gene>
    <name evidence="1" type="ORF">UR34_C0010G0014</name>
</gene>
<comment type="caution">
    <text evidence="1">The sequence shown here is derived from an EMBL/GenBank/DDBJ whole genome shotgun (WGS) entry which is preliminary data.</text>
</comment>
<evidence type="ECO:0000313" key="2">
    <source>
        <dbReference type="Proteomes" id="UP000034302"/>
    </source>
</evidence>
<reference evidence="1 2" key="1">
    <citation type="journal article" date="2015" name="Nature">
        <title>rRNA introns, odd ribosomes, and small enigmatic genomes across a large radiation of phyla.</title>
        <authorList>
            <person name="Brown C.T."/>
            <person name="Hug L.A."/>
            <person name="Thomas B.C."/>
            <person name="Sharon I."/>
            <person name="Castelle C.J."/>
            <person name="Singh A."/>
            <person name="Wilkins M.J."/>
            <person name="Williams K.H."/>
            <person name="Banfield J.F."/>
        </authorList>
    </citation>
    <scope>NUCLEOTIDE SEQUENCE [LARGE SCALE GENOMIC DNA]</scope>
</reference>
<name>A0A0F9ZIC4_9BACT</name>
<evidence type="ECO:0000313" key="1">
    <source>
        <dbReference type="EMBL" id="KKP43849.1"/>
    </source>
</evidence>
<proteinExistence type="predicted"/>
<dbReference type="Proteomes" id="UP000034302">
    <property type="component" value="Unassembled WGS sequence"/>
</dbReference>
<dbReference type="EMBL" id="LBOV01000010">
    <property type="protein sequence ID" value="KKP43849.1"/>
    <property type="molecule type" value="Genomic_DNA"/>
</dbReference>
<protein>
    <submittedName>
        <fullName evidence="1">Uncharacterized protein</fullName>
    </submittedName>
</protein>